<geneLocation type="mitochondrion" evidence="4"/>
<dbReference type="CDD" id="cd01029">
    <property type="entry name" value="TOPRIM_primases"/>
    <property type="match status" value="1"/>
</dbReference>
<dbReference type="SUPFAM" id="SSF56731">
    <property type="entry name" value="DNA primase core"/>
    <property type="match status" value="1"/>
</dbReference>
<protein>
    <recommendedName>
        <fullName evidence="2">SF4 helicase domain-containing protein</fullName>
    </recommendedName>
</protein>
<dbReference type="InterPro" id="IPR027417">
    <property type="entry name" value="P-loop_NTPase"/>
</dbReference>
<dbReference type="InterPro" id="IPR007694">
    <property type="entry name" value="DNA_helicase_DnaB-like_C"/>
</dbReference>
<evidence type="ECO:0000313" key="3">
    <source>
        <dbReference type="EMBL" id="CEP01481.1"/>
    </source>
</evidence>
<reference evidence="3 5" key="1">
    <citation type="submission" date="2015-02" db="EMBL/GenBank/DDBJ databases">
        <authorList>
            <person name="Chooi Y.-H."/>
        </authorList>
    </citation>
    <scope>NUCLEOTIDE SEQUENCE [LARGE SCALE GENOMIC DNA]</scope>
    <source>
        <strain evidence="3">E3</strain>
    </source>
</reference>
<dbReference type="EMBL" id="OVEO01000001">
    <property type="protein sequence ID" value="SPQ93238.1"/>
    <property type="molecule type" value="Genomic_DNA"/>
</dbReference>
<evidence type="ECO:0000313" key="6">
    <source>
        <dbReference type="Proteomes" id="UP000290189"/>
    </source>
</evidence>
<dbReference type="GO" id="GO:0003697">
    <property type="term" value="F:single-stranded DNA binding"/>
    <property type="evidence" value="ECO:0007669"/>
    <property type="project" value="InterPro"/>
</dbReference>
<dbReference type="STRING" id="37360.A0A0G4J2F4"/>
<dbReference type="Proteomes" id="UP000290189">
    <property type="component" value="Unassembled WGS sequence"/>
</dbReference>
<dbReference type="InterPro" id="IPR027032">
    <property type="entry name" value="Twinkle-like"/>
</dbReference>
<keyword evidence="5" id="KW-1185">Reference proteome</keyword>
<reference evidence="4 6" key="2">
    <citation type="submission" date="2018-03" db="EMBL/GenBank/DDBJ databases">
        <authorList>
            <person name="Fogelqvist J."/>
        </authorList>
    </citation>
    <scope>NUCLEOTIDE SEQUENCE [LARGE SCALE GENOMIC DNA]</scope>
</reference>
<proteinExistence type="predicted"/>
<sequence length="759" mass="84711">MRHARLVLPAGRRHWRLAGVVVFRAFASKPSPDAVEARNLSTVGFKPTYVSSHYRMPDGEIVRYLTRKNLVHRVSDVHAIVKECPFCKPHKNSRDNLWKLYIWLENGRCFCHRCGLNCSFYDFKRQTGGLAGISTTLGGNSKAHDKQLDQAKAFESRERLETEPDVLKYLTETRGLSRDVLKKYGVGSADVWFASGGESPDWKLEKCVTFPWARMDEDSGYGPLYVDRLKIRSIEQKANQRLEPRGGPWGLFGWHTVPASAEVIVITEGEFDAMAVYQTTGVPAVSLPNGANSFPVEIIPCLERFQKIIIWMDDDTAGQDGATKFMRKVGLGRCFNVRSKQGSASGPKDANEALLNPNCDMKELLDKAERPAHLQIMSVKDLRGDILHELQNGSRFEGVPITTLPSLNKLLKGHRRGELTVFTGPTGMGKTTVLSQMSLDLCLQGVNTLWGSFEIKNHRLAKTMLNQLHGQSIANCSSEEFDEMFERFEKLPIYFLKFFGATDIHQVLEAMEFAVYVHDVDHILLDNLQFMLGTASGGSTKFDLQDQAISMLRKFATDYNVHITLVIHPRKVADGETLSVSSIFGSARATQEADNVVILQPSQATPEIRLISVDKNRYDGEMGKVPYRFDRHSKRVVELDDFEREQLRLMMTAVRSGQQPAAFVPSVLDPPPPVRKRPKPPDQNPDTNDAGSSSPASRSTSGCVDDDDPNNLVPRGGDAASSFDQCRPPLGPEVTKGFNAAKKTQRDFSEASFSPILFK</sequence>
<evidence type="ECO:0000259" key="2">
    <source>
        <dbReference type="PROSITE" id="PS51199"/>
    </source>
</evidence>
<dbReference type="GO" id="GO:0043139">
    <property type="term" value="F:5'-3' DNA helicase activity"/>
    <property type="evidence" value="ECO:0007669"/>
    <property type="project" value="InterPro"/>
</dbReference>
<dbReference type="SUPFAM" id="SSF52540">
    <property type="entry name" value="P-loop containing nucleoside triphosphate hydrolases"/>
    <property type="match status" value="1"/>
</dbReference>
<name>A0A0G4J2F4_PLABS</name>
<feature type="compositionally biased region" description="Low complexity" evidence="1">
    <location>
        <begin position="692"/>
        <end position="701"/>
    </location>
</feature>
<accession>A0A0G4J2F4</accession>
<dbReference type="CDD" id="cd01122">
    <property type="entry name" value="Twinkle_C"/>
    <property type="match status" value="1"/>
</dbReference>
<evidence type="ECO:0000313" key="4">
    <source>
        <dbReference type="EMBL" id="SPQ93238.1"/>
    </source>
</evidence>
<dbReference type="GO" id="GO:0006260">
    <property type="term" value="P:DNA replication"/>
    <property type="evidence" value="ECO:0007669"/>
    <property type="project" value="InterPro"/>
</dbReference>
<evidence type="ECO:0000313" key="5">
    <source>
        <dbReference type="Proteomes" id="UP000039324"/>
    </source>
</evidence>
<dbReference type="Pfam" id="PF13155">
    <property type="entry name" value="Toprim_2"/>
    <property type="match status" value="1"/>
</dbReference>
<dbReference type="GO" id="GO:0005524">
    <property type="term" value="F:ATP binding"/>
    <property type="evidence" value="ECO:0007669"/>
    <property type="project" value="InterPro"/>
</dbReference>
<dbReference type="PANTHER" id="PTHR12873">
    <property type="entry name" value="T7-LIKE MITOCHONDRIAL DNA HELICASE"/>
    <property type="match status" value="1"/>
</dbReference>
<keyword evidence="4" id="KW-0496">Mitochondrion</keyword>
<feature type="domain" description="SF4 helicase" evidence="2">
    <location>
        <begin position="393"/>
        <end position="643"/>
    </location>
</feature>
<feature type="region of interest" description="Disordered" evidence="1">
    <location>
        <begin position="660"/>
        <end position="759"/>
    </location>
</feature>
<dbReference type="Gene3D" id="3.40.1360.10">
    <property type="match status" value="1"/>
</dbReference>
<gene>
    <name evidence="3" type="ORF">PBRA_002087</name>
    <name evidence="4" type="ORF">PLBR_LOCUS453</name>
</gene>
<dbReference type="InterPro" id="IPR034154">
    <property type="entry name" value="TOPRIM_DnaG/twinkle"/>
</dbReference>
<organism evidence="3 5">
    <name type="scientific">Plasmodiophora brassicae</name>
    <name type="common">Clubroot disease agent</name>
    <dbReference type="NCBI Taxonomy" id="37360"/>
    <lineage>
        <taxon>Eukaryota</taxon>
        <taxon>Sar</taxon>
        <taxon>Rhizaria</taxon>
        <taxon>Endomyxa</taxon>
        <taxon>Phytomyxea</taxon>
        <taxon>Plasmodiophorida</taxon>
        <taxon>Plasmodiophoridae</taxon>
        <taxon>Plasmodiophora</taxon>
    </lineage>
</organism>
<dbReference type="OMA" id="CLTFPQT"/>
<dbReference type="PANTHER" id="PTHR12873:SF0">
    <property type="entry name" value="TWINKLE MTDNA HELICASE"/>
    <property type="match status" value="1"/>
</dbReference>
<dbReference type="PROSITE" id="PS51199">
    <property type="entry name" value="SF4_HELICASE"/>
    <property type="match status" value="1"/>
</dbReference>
<dbReference type="Proteomes" id="UP000039324">
    <property type="component" value="Unassembled WGS sequence"/>
</dbReference>
<evidence type="ECO:0000256" key="1">
    <source>
        <dbReference type="SAM" id="MobiDB-lite"/>
    </source>
</evidence>
<dbReference type="Gene3D" id="3.40.50.300">
    <property type="entry name" value="P-loop containing nucleotide triphosphate hydrolases"/>
    <property type="match status" value="1"/>
</dbReference>
<dbReference type="AlphaFoldDB" id="A0A0G4J2F4"/>
<dbReference type="Pfam" id="PF13481">
    <property type="entry name" value="AAA_25"/>
    <property type="match status" value="1"/>
</dbReference>
<dbReference type="EMBL" id="CDSF01000112">
    <property type="protein sequence ID" value="CEP01481.1"/>
    <property type="molecule type" value="Genomic_DNA"/>
</dbReference>
<dbReference type="OrthoDB" id="275278at2759"/>